<accession>V2XUQ8</accession>
<feature type="region of interest" description="Disordered" evidence="1">
    <location>
        <begin position="1"/>
        <end position="40"/>
    </location>
</feature>
<sequence length="487" mass="52613">MILLDVENQQKSDTQVAGSTIRLPEPSVAGRSTSSSLPDYESSQAQYAAPLFKSPRKRVDNRFWKATLLALAIYVALSVIIGVPMVVFKAVKPHIHGPPIPWPREEFTSSQNLKSLTTLAKNEFASCDVWHSTQDTDFFTATAHRTFSPSGSFAIHSDNGVASDKMSGFLGQLIVDINDDPSVTSAIIYVSLNSSNTEQRARTHFCFVDQGSSRGLYILVPNNISPTESLSLTIRLLFPASSSLLTIDNIVTRLPMFTQSLGGLGNKIFIRKMDIEGAGMNIFCNIVSAQKAILKNSLASISGTFNISEGLSIDTVSGPVLANITLVQGPGSKAPTYFSIETGNSMIDAQVILKAPHAGFVGHPTTFLGSIKAFSSPLSVNILHEDSTPSVPIDLFVQNNQATTNITIDSKFIGKFDARTKLASVTLDEGSKSMVGSRTRQFIFDNKSLSRKSGWVGVTKPTRWNPTEHGRLLIESSLSPILLGIGS</sequence>
<evidence type="ECO:0000313" key="4">
    <source>
        <dbReference type="Proteomes" id="UP000017559"/>
    </source>
</evidence>
<keyword evidence="2" id="KW-1133">Transmembrane helix</keyword>
<reference evidence="3 4" key="1">
    <citation type="journal article" date="2014" name="BMC Genomics">
        <title>Genome and secretome analysis of the hemibiotrophic fungal pathogen, Moniliophthora roreri, which causes frosty pod rot disease of cacao: mechanisms of the biotrophic and necrotrophic phases.</title>
        <authorList>
            <person name="Meinhardt L.W."/>
            <person name="Costa G.G.L."/>
            <person name="Thomazella D.P.T."/>
            <person name="Teixeira P.J.P.L."/>
            <person name="Carazzolle M.F."/>
            <person name="Schuster S.C."/>
            <person name="Carlson J.E."/>
            <person name="Guiltinan M.J."/>
            <person name="Mieczkowski P."/>
            <person name="Farmer A."/>
            <person name="Ramaraj T."/>
            <person name="Crozier J."/>
            <person name="Davis R.E."/>
            <person name="Shao J."/>
            <person name="Melnick R.L."/>
            <person name="Pereira G.A.G."/>
            <person name="Bailey B.A."/>
        </authorList>
    </citation>
    <scope>NUCLEOTIDE SEQUENCE [LARGE SCALE GENOMIC DNA]</scope>
    <source>
        <strain evidence="3 4">MCA 2997</strain>
    </source>
</reference>
<proteinExistence type="predicted"/>
<evidence type="ECO:0000256" key="2">
    <source>
        <dbReference type="SAM" id="Phobius"/>
    </source>
</evidence>
<dbReference type="HOGENOM" id="CLU_037968_0_0_1"/>
<keyword evidence="2" id="KW-0812">Transmembrane</keyword>
<gene>
    <name evidence="3" type="ORF">Moror_6816</name>
</gene>
<dbReference type="OrthoDB" id="3233661at2759"/>
<feature type="compositionally biased region" description="Polar residues" evidence="1">
    <location>
        <begin position="7"/>
        <end position="18"/>
    </location>
</feature>
<dbReference type="STRING" id="1381753.V2XUQ8"/>
<organism evidence="3 4">
    <name type="scientific">Moniliophthora roreri (strain MCA 2997)</name>
    <name type="common">Cocoa frosty pod rot fungus</name>
    <name type="synonym">Crinipellis roreri</name>
    <dbReference type="NCBI Taxonomy" id="1381753"/>
    <lineage>
        <taxon>Eukaryota</taxon>
        <taxon>Fungi</taxon>
        <taxon>Dikarya</taxon>
        <taxon>Basidiomycota</taxon>
        <taxon>Agaricomycotina</taxon>
        <taxon>Agaricomycetes</taxon>
        <taxon>Agaricomycetidae</taxon>
        <taxon>Agaricales</taxon>
        <taxon>Marasmiineae</taxon>
        <taxon>Marasmiaceae</taxon>
        <taxon>Moniliophthora</taxon>
    </lineage>
</organism>
<keyword evidence="4" id="KW-1185">Reference proteome</keyword>
<keyword evidence="2" id="KW-0472">Membrane</keyword>
<dbReference type="Proteomes" id="UP000017559">
    <property type="component" value="Unassembled WGS sequence"/>
</dbReference>
<protein>
    <submittedName>
        <fullName evidence="3">Uncharacterized protein</fullName>
    </submittedName>
</protein>
<comment type="caution">
    <text evidence="3">The sequence shown here is derived from an EMBL/GenBank/DDBJ whole genome shotgun (WGS) entry which is preliminary data.</text>
</comment>
<evidence type="ECO:0000256" key="1">
    <source>
        <dbReference type="SAM" id="MobiDB-lite"/>
    </source>
</evidence>
<dbReference type="KEGG" id="mrr:Moror_6816"/>
<name>V2XUQ8_MONRO</name>
<feature type="transmembrane region" description="Helical" evidence="2">
    <location>
        <begin position="66"/>
        <end position="88"/>
    </location>
</feature>
<evidence type="ECO:0000313" key="3">
    <source>
        <dbReference type="EMBL" id="ESK96596.1"/>
    </source>
</evidence>
<feature type="compositionally biased region" description="Polar residues" evidence="1">
    <location>
        <begin position="30"/>
        <end position="40"/>
    </location>
</feature>
<dbReference type="EMBL" id="AWSO01000045">
    <property type="protein sequence ID" value="ESK96596.1"/>
    <property type="molecule type" value="Genomic_DNA"/>
</dbReference>
<dbReference type="AlphaFoldDB" id="V2XUQ8"/>